<evidence type="ECO:0000313" key="2">
    <source>
        <dbReference type="EMBL" id="ETV93416.1"/>
    </source>
</evidence>
<dbReference type="GeneID" id="20089709"/>
<gene>
    <name evidence="2" type="ORF">H310_12659</name>
</gene>
<accession>A0A024TIM1</accession>
<dbReference type="VEuPathDB" id="FungiDB:H310_12659"/>
<proteinExistence type="predicted"/>
<dbReference type="EMBL" id="KI913992">
    <property type="protein sequence ID" value="ETV93416.1"/>
    <property type="molecule type" value="Genomic_DNA"/>
</dbReference>
<organism evidence="2">
    <name type="scientific">Aphanomyces invadans</name>
    <dbReference type="NCBI Taxonomy" id="157072"/>
    <lineage>
        <taxon>Eukaryota</taxon>
        <taxon>Sar</taxon>
        <taxon>Stramenopiles</taxon>
        <taxon>Oomycota</taxon>
        <taxon>Saprolegniomycetes</taxon>
        <taxon>Saprolegniales</taxon>
        <taxon>Verrucalvaceae</taxon>
        <taxon>Aphanomyces</taxon>
    </lineage>
</organism>
<name>A0A024TIM1_9STRA</name>
<evidence type="ECO:0000256" key="1">
    <source>
        <dbReference type="SAM" id="MobiDB-lite"/>
    </source>
</evidence>
<feature type="region of interest" description="Disordered" evidence="1">
    <location>
        <begin position="1"/>
        <end position="25"/>
    </location>
</feature>
<protein>
    <submittedName>
        <fullName evidence="2">Uncharacterized protein</fullName>
    </submittedName>
</protein>
<dbReference type="AlphaFoldDB" id="A0A024TIM1"/>
<dbReference type="RefSeq" id="XP_008878052.1">
    <property type="nucleotide sequence ID" value="XM_008879830.1"/>
</dbReference>
<dbReference type="OrthoDB" id="79740at2759"/>
<sequence>MVELGQFSISVPMRTPTSPQTDLLPTKRHSCKMTTAPKYKIAPVGGSSRNRPSQSVFDIPYALDGIKCQEPSLEPSPFVFHPSNEYQLHGVAVKPQSSDIGASSSTFPTTASHPTTTLSSISRFQMYYHLHKQHTTEAPATTSHRRRNASSIAFLLS</sequence>
<reference evidence="2" key="1">
    <citation type="submission" date="2013-12" db="EMBL/GenBank/DDBJ databases">
        <title>The Genome Sequence of Aphanomyces invadans NJM9701.</title>
        <authorList>
            <consortium name="The Broad Institute Genomics Platform"/>
            <person name="Russ C."/>
            <person name="Tyler B."/>
            <person name="van West P."/>
            <person name="Dieguez-Uribeondo J."/>
            <person name="Young S.K."/>
            <person name="Zeng Q."/>
            <person name="Gargeya S."/>
            <person name="Fitzgerald M."/>
            <person name="Abouelleil A."/>
            <person name="Alvarado L."/>
            <person name="Chapman S.B."/>
            <person name="Gainer-Dewar J."/>
            <person name="Goldberg J."/>
            <person name="Griggs A."/>
            <person name="Gujja S."/>
            <person name="Hansen M."/>
            <person name="Howarth C."/>
            <person name="Imamovic A."/>
            <person name="Ireland A."/>
            <person name="Larimer J."/>
            <person name="McCowan C."/>
            <person name="Murphy C."/>
            <person name="Pearson M."/>
            <person name="Poon T.W."/>
            <person name="Priest M."/>
            <person name="Roberts A."/>
            <person name="Saif S."/>
            <person name="Shea T."/>
            <person name="Sykes S."/>
            <person name="Wortman J."/>
            <person name="Nusbaum C."/>
            <person name="Birren B."/>
        </authorList>
    </citation>
    <scope>NUCLEOTIDE SEQUENCE [LARGE SCALE GENOMIC DNA]</scope>
    <source>
        <strain evidence="2">NJM9701</strain>
    </source>
</reference>